<dbReference type="AlphaFoldDB" id="A0A934QLG5"/>
<dbReference type="Proteomes" id="UP000778970">
    <property type="component" value="Unassembled WGS sequence"/>
</dbReference>
<comment type="caution">
    <text evidence="3">The sequence shown here is derived from an EMBL/GenBank/DDBJ whole genome shotgun (WGS) entry which is preliminary data.</text>
</comment>
<dbReference type="InterPro" id="IPR041796">
    <property type="entry name" value="Mre11_N"/>
</dbReference>
<organism evidence="3 4">
    <name type="scientific">Rhodovibrio salinarum</name>
    <dbReference type="NCBI Taxonomy" id="1087"/>
    <lineage>
        <taxon>Bacteria</taxon>
        <taxon>Pseudomonadati</taxon>
        <taxon>Pseudomonadota</taxon>
        <taxon>Alphaproteobacteria</taxon>
        <taxon>Rhodospirillales</taxon>
        <taxon>Rhodovibrionaceae</taxon>
        <taxon>Rhodovibrio</taxon>
    </lineage>
</organism>
<evidence type="ECO:0000313" key="4">
    <source>
        <dbReference type="Proteomes" id="UP000778970"/>
    </source>
</evidence>
<evidence type="ECO:0000259" key="2">
    <source>
        <dbReference type="Pfam" id="PF00149"/>
    </source>
</evidence>
<reference evidence="3" key="1">
    <citation type="submission" date="2017-08" db="EMBL/GenBank/DDBJ databases">
        <authorList>
            <person name="Imhoff J.F."/>
            <person name="Rahn T."/>
            <person name="Kuenzel S."/>
            <person name="Neulinger S.C."/>
        </authorList>
    </citation>
    <scope>NUCLEOTIDE SEQUENCE</scope>
    <source>
        <strain evidence="3">DSM 9154</strain>
    </source>
</reference>
<keyword evidence="3" id="KW-0540">Nuclease</keyword>
<dbReference type="InterPro" id="IPR050535">
    <property type="entry name" value="DNA_Repair-Maintenance_Comp"/>
</dbReference>
<dbReference type="InterPro" id="IPR004843">
    <property type="entry name" value="Calcineurin-like_PHP"/>
</dbReference>
<dbReference type="CDD" id="cd00840">
    <property type="entry name" value="MPP_Mre11_N"/>
    <property type="match status" value="1"/>
</dbReference>
<dbReference type="PIRSF" id="PIRSF033091">
    <property type="entry name" value="Pesterase_YhaO"/>
    <property type="match status" value="1"/>
</dbReference>
<sequence length="422" mass="45598">MPDFRFVHAGDLHLDTPFDGLSRLGGDLPARLRDASLTAFDNLVAETLRVEADALVLAGDLYDGPERGLRAQLRLRDGFARLTQAGVQVFLVHGNHDPVEEGWSAVAWPEGVHVFPTQEVEGVPVHRSGREIARVYGISYARRDTTDNLAARFPQTSDAPFAVGLLHANVGNNPAHARYAPCELSELTRGGMDYWALGHVHDAQVLSDGAVHAVYSGVLQGRSPKPSEQGPKGAYLVDVDDGRVSALSFRPLDVVRFETLQVDVEAVADTGGLQDALQTAAADAAEAADGRDLILRADLTGRGAVHQQLRRGAGVEEVLQSLQEAGTQVAGARVWWDRLIDRTAPPLDKDAIRRRGDFSAELLLRAEALLADPEQLDAFLAAHARPTDRRLRALVDAADAETDQATLAAALDEALDRLEPEE</sequence>
<keyword evidence="4" id="KW-1185">Reference proteome</keyword>
<evidence type="ECO:0000313" key="3">
    <source>
        <dbReference type="EMBL" id="MBK1698780.1"/>
    </source>
</evidence>
<feature type="domain" description="Calcineurin-like phosphoesterase" evidence="2">
    <location>
        <begin position="4"/>
        <end position="202"/>
    </location>
</feature>
<accession>A0A934QLG5</accession>
<protein>
    <submittedName>
        <fullName evidence="3">DNA repair exonuclease</fullName>
    </submittedName>
</protein>
<dbReference type="EMBL" id="NRRE01000030">
    <property type="protein sequence ID" value="MBK1698780.1"/>
    <property type="molecule type" value="Genomic_DNA"/>
</dbReference>
<dbReference type="RefSeq" id="WP_051431871.1">
    <property type="nucleotide sequence ID" value="NZ_NRRE01000030.1"/>
</dbReference>
<gene>
    <name evidence="3" type="ORF">CKO21_16160</name>
</gene>
<dbReference type="PANTHER" id="PTHR30337:SF7">
    <property type="entry name" value="PHOSPHOESTERASE"/>
    <property type="match status" value="1"/>
</dbReference>
<proteinExistence type="predicted"/>
<dbReference type="GO" id="GO:0004527">
    <property type="term" value="F:exonuclease activity"/>
    <property type="evidence" value="ECO:0007669"/>
    <property type="project" value="UniProtKB-KW"/>
</dbReference>
<dbReference type="InterPro" id="IPR014576">
    <property type="entry name" value="Pesterase_YhaO"/>
</dbReference>
<dbReference type="Pfam" id="PF00149">
    <property type="entry name" value="Metallophos"/>
    <property type="match status" value="1"/>
</dbReference>
<name>A0A934QLG5_9PROT</name>
<dbReference type="Gene3D" id="3.60.21.10">
    <property type="match status" value="1"/>
</dbReference>
<dbReference type="PANTHER" id="PTHR30337">
    <property type="entry name" value="COMPONENT OF ATP-DEPENDENT DSDNA EXONUCLEASE"/>
    <property type="match status" value="1"/>
</dbReference>
<keyword evidence="1" id="KW-0378">Hydrolase</keyword>
<evidence type="ECO:0000256" key="1">
    <source>
        <dbReference type="ARBA" id="ARBA00022801"/>
    </source>
</evidence>
<dbReference type="SUPFAM" id="SSF56300">
    <property type="entry name" value="Metallo-dependent phosphatases"/>
    <property type="match status" value="1"/>
</dbReference>
<keyword evidence="3" id="KW-0269">Exonuclease</keyword>
<reference evidence="3" key="2">
    <citation type="journal article" date="2020" name="Microorganisms">
        <title>Osmotic Adaptation and Compatible Solute Biosynthesis of Phototrophic Bacteria as Revealed from Genome Analyses.</title>
        <authorList>
            <person name="Imhoff J.F."/>
            <person name="Rahn T."/>
            <person name="Kunzel S."/>
            <person name="Keller A."/>
            <person name="Neulinger S.C."/>
        </authorList>
    </citation>
    <scope>NUCLEOTIDE SEQUENCE</scope>
    <source>
        <strain evidence="3">DSM 9154</strain>
    </source>
</reference>
<dbReference type="InterPro" id="IPR029052">
    <property type="entry name" value="Metallo-depent_PP-like"/>
</dbReference>